<gene>
    <name evidence="2" type="ORF">JD844_031809</name>
</gene>
<reference evidence="2 3" key="1">
    <citation type="journal article" date="2022" name="Gigascience">
        <title>A chromosome-level genome assembly and annotation of the desert horned lizard, Phrynosoma platyrhinos, provides insight into chromosomal rearrangements among reptiles.</title>
        <authorList>
            <person name="Koochekian N."/>
            <person name="Ascanio A."/>
            <person name="Farleigh K."/>
            <person name="Card D.C."/>
            <person name="Schield D.R."/>
            <person name="Castoe T.A."/>
            <person name="Jezkova T."/>
        </authorList>
    </citation>
    <scope>NUCLEOTIDE SEQUENCE [LARGE SCALE GENOMIC DNA]</scope>
    <source>
        <strain evidence="2">NK-2021</strain>
    </source>
</reference>
<feature type="region of interest" description="Disordered" evidence="1">
    <location>
        <begin position="1"/>
        <end position="85"/>
    </location>
</feature>
<evidence type="ECO:0000256" key="1">
    <source>
        <dbReference type="SAM" id="MobiDB-lite"/>
    </source>
</evidence>
<comment type="caution">
    <text evidence="2">The sequence shown here is derived from an EMBL/GenBank/DDBJ whole genome shotgun (WGS) entry which is preliminary data.</text>
</comment>
<organism evidence="2 3">
    <name type="scientific">Phrynosoma platyrhinos</name>
    <name type="common">Desert horned lizard</name>
    <dbReference type="NCBI Taxonomy" id="52577"/>
    <lineage>
        <taxon>Eukaryota</taxon>
        <taxon>Metazoa</taxon>
        <taxon>Chordata</taxon>
        <taxon>Craniata</taxon>
        <taxon>Vertebrata</taxon>
        <taxon>Euteleostomi</taxon>
        <taxon>Lepidosauria</taxon>
        <taxon>Squamata</taxon>
        <taxon>Bifurcata</taxon>
        <taxon>Unidentata</taxon>
        <taxon>Episquamata</taxon>
        <taxon>Toxicofera</taxon>
        <taxon>Iguania</taxon>
        <taxon>Phrynosomatidae</taxon>
        <taxon>Phrynosomatinae</taxon>
        <taxon>Phrynosoma</taxon>
    </lineage>
</organism>
<evidence type="ECO:0000313" key="2">
    <source>
        <dbReference type="EMBL" id="KAH0624400.1"/>
    </source>
</evidence>
<accession>A0ABQ7T3V1</accession>
<feature type="compositionally biased region" description="Acidic residues" evidence="1">
    <location>
        <begin position="31"/>
        <end position="44"/>
    </location>
</feature>
<feature type="compositionally biased region" description="Low complexity" evidence="1">
    <location>
        <begin position="273"/>
        <end position="288"/>
    </location>
</feature>
<dbReference type="EMBL" id="JAIPUX010001232">
    <property type="protein sequence ID" value="KAH0624400.1"/>
    <property type="molecule type" value="Genomic_DNA"/>
</dbReference>
<proteinExistence type="predicted"/>
<dbReference type="Proteomes" id="UP000826234">
    <property type="component" value="Unassembled WGS sequence"/>
</dbReference>
<sequence length="357" mass="40180">MEQDDVGLGDLSSEAEGTVDSDRGSMIDSEGKDEELEEFGDVSEDDQRPKITLISDEEDDLFGDSEKGEEDEDSEENAKLKKKRPASFTDELAARIKVDMLSKPEEEQLYDDIFMPPKLTDEDFLPFASKEDLFGGGTGLFDNEESDLFAELPKVEATVEKETRAPINDGRNDVFSPSFLMEKEDKKLIEPITDKAEKFHGSIGLFDDDELKSNNTNSVSACSKQIPLQIDMYTYLFKSLPSSTENFKPFTQTPSKDQKSLFCDEEDSEDLFSSNQSIKPNNSSSSSSKVIARTPLSLFDEEDEEDRWNNAEEVNPASEFSQKRRPTQTASVVSHTTKKCLFEEEGEEDLFAVTEER</sequence>
<keyword evidence="3" id="KW-1185">Reference proteome</keyword>
<name>A0ABQ7T3V1_PHRPL</name>
<feature type="compositionally biased region" description="Acidic residues" evidence="1">
    <location>
        <begin position="55"/>
        <end position="75"/>
    </location>
</feature>
<feature type="region of interest" description="Disordered" evidence="1">
    <location>
        <begin position="267"/>
        <end position="335"/>
    </location>
</feature>
<evidence type="ECO:0000313" key="3">
    <source>
        <dbReference type="Proteomes" id="UP000826234"/>
    </source>
</evidence>
<protein>
    <submittedName>
        <fullName evidence="2">Uncharacterized protein</fullName>
    </submittedName>
</protein>